<dbReference type="EMBL" id="CP000246">
    <property type="protein sequence ID" value="ABG82791.1"/>
    <property type="molecule type" value="Genomic_DNA"/>
</dbReference>
<protein>
    <submittedName>
        <fullName evidence="2">Uncharacterized protein</fullName>
    </submittedName>
</protein>
<proteinExistence type="predicted"/>
<keyword evidence="1" id="KW-1133">Transmembrane helix</keyword>
<keyword evidence="1" id="KW-0812">Transmembrane</keyword>
<dbReference type="PaxDb" id="195103-CPF_0117"/>
<reference evidence="2 3" key="1">
    <citation type="journal article" date="2006" name="Genome Res.">
        <title>Skewed genomic variability in strains of the toxigenic bacterial pathogen, Clostridium perfringens.</title>
        <authorList>
            <person name="Myers G.S."/>
            <person name="Rasko D.A."/>
            <person name="Cheung J.K."/>
            <person name="Ravel J."/>
            <person name="Seshadri R."/>
            <person name="Deboy R.T."/>
            <person name="Ren Q."/>
            <person name="Varga J."/>
            <person name="Awad M.M."/>
            <person name="Brinkac L.M."/>
            <person name="Daugherty S.C."/>
            <person name="Haft D.H."/>
            <person name="Dodson R.J."/>
            <person name="Madupu R."/>
            <person name="Nelson W.C."/>
            <person name="Rosovitz M.J."/>
            <person name="Sullivan S.A."/>
            <person name="Khouri H."/>
            <person name="Dimitrov G.I."/>
            <person name="Watkins K.L."/>
            <person name="Mulligan S."/>
            <person name="Benton J."/>
            <person name="Radune D."/>
            <person name="Fisher D.J."/>
            <person name="Atkins H.S."/>
            <person name="Hiscox T."/>
            <person name="Jost B.H."/>
            <person name="Billington S.J."/>
            <person name="Songer J.G."/>
            <person name="McClane B.A."/>
            <person name="Titball R.W."/>
            <person name="Rood J.I."/>
            <person name="Melville S.B."/>
            <person name="Paulsen I.T."/>
        </authorList>
    </citation>
    <scope>NUCLEOTIDE SEQUENCE [LARGE SCALE GENOMIC DNA]</scope>
    <source>
        <strain evidence="3">ATCC 13124 / DSM 756 / JCM 1290 / NCIMB 6125 / NCTC 8237 / S 107 / Type A</strain>
    </source>
</reference>
<evidence type="ECO:0000313" key="2">
    <source>
        <dbReference type="EMBL" id="ABG82791.1"/>
    </source>
</evidence>
<evidence type="ECO:0000313" key="3">
    <source>
        <dbReference type="Proteomes" id="UP000001823"/>
    </source>
</evidence>
<feature type="transmembrane region" description="Helical" evidence="1">
    <location>
        <begin position="6"/>
        <end position="26"/>
    </location>
</feature>
<evidence type="ECO:0000256" key="1">
    <source>
        <dbReference type="SAM" id="Phobius"/>
    </source>
</evidence>
<organism evidence="2 3">
    <name type="scientific">Clostridium perfringens (strain ATCC 13124 / DSM 756 / JCM 1290 / NCIMB 6125 / NCTC 8237 / Type A)</name>
    <dbReference type="NCBI Taxonomy" id="195103"/>
    <lineage>
        <taxon>Bacteria</taxon>
        <taxon>Bacillati</taxon>
        <taxon>Bacillota</taxon>
        <taxon>Clostridia</taxon>
        <taxon>Eubacteriales</taxon>
        <taxon>Clostridiaceae</taxon>
        <taxon>Clostridium</taxon>
    </lineage>
</organism>
<sequence>MGKKFLVVVIVCIFIRCLLNLIEAIMLNIEFLKNINFYYIKTFVNAFLVIILIGYYIYLYKNYER</sequence>
<feature type="transmembrane region" description="Helical" evidence="1">
    <location>
        <begin position="38"/>
        <end position="58"/>
    </location>
</feature>
<dbReference type="HOGENOM" id="CLU_2842085_0_0_9"/>
<accession>A0A0H2YQX3</accession>
<dbReference type="KEGG" id="cpf:CPF_0117"/>
<dbReference type="RefSeq" id="WP_011590066.1">
    <property type="nucleotide sequence ID" value="NC_008261.1"/>
</dbReference>
<dbReference type="STRING" id="195103.CPF_0117"/>
<dbReference type="Proteomes" id="UP000001823">
    <property type="component" value="Chromosome"/>
</dbReference>
<name>A0A0H2YQX3_CLOP1</name>
<keyword evidence="1" id="KW-0472">Membrane</keyword>
<gene>
    <name evidence="2" type="ordered locus">CPF_0117</name>
</gene>
<keyword evidence="3" id="KW-1185">Reference proteome</keyword>
<dbReference type="AlphaFoldDB" id="A0A0H2YQX3"/>